<accession>A0AAE0YXN8</accession>
<feature type="region of interest" description="Disordered" evidence="1">
    <location>
        <begin position="50"/>
        <end position="71"/>
    </location>
</feature>
<evidence type="ECO:0000256" key="1">
    <source>
        <dbReference type="SAM" id="MobiDB-lite"/>
    </source>
</evidence>
<dbReference type="Proteomes" id="UP001283361">
    <property type="component" value="Unassembled WGS sequence"/>
</dbReference>
<gene>
    <name evidence="2" type="ORF">RRG08_040668</name>
</gene>
<reference evidence="2" key="1">
    <citation type="journal article" date="2023" name="G3 (Bethesda)">
        <title>A reference genome for the long-term kleptoplast-retaining sea slug Elysia crispata morphotype clarki.</title>
        <authorList>
            <person name="Eastman K.E."/>
            <person name="Pendleton A.L."/>
            <person name="Shaikh M.A."/>
            <person name="Suttiyut T."/>
            <person name="Ogas R."/>
            <person name="Tomko P."/>
            <person name="Gavelis G."/>
            <person name="Widhalm J.R."/>
            <person name="Wisecaver J.H."/>
        </authorList>
    </citation>
    <scope>NUCLEOTIDE SEQUENCE</scope>
    <source>
        <strain evidence="2">ECLA1</strain>
    </source>
</reference>
<dbReference type="Gene3D" id="3.80.10.10">
    <property type="entry name" value="Ribonuclease Inhibitor"/>
    <property type="match status" value="1"/>
</dbReference>
<evidence type="ECO:0000313" key="2">
    <source>
        <dbReference type="EMBL" id="KAK3759114.1"/>
    </source>
</evidence>
<protein>
    <submittedName>
        <fullName evidence="2">Uncharacterized protein</fullName>
    </submittedName>
</protein>
<comment type="caution">
    <text evidence="2">The sequence shown here is derived from an EMBL/GenBank/DDBJ whole genome shotgun (WGS) entry which is preliminary data.</text>
</comment>
<organism evidence="2 3">
    <name type="scientific">Elysia crispata</name>
    <name type="common">lettuce slug</name>
    <dbReference type="NCBI Taxonomy" id="231223"/>
    <lineage>
        <taxon>Eukaryota</taxon>
        <taxon>Metazoa</taxon>
        <taxon>Spiralia</taxon>
        <taxon>Lophotrochozoa</taxon>
        <taxon>Mollusca</taxon>
        <taxon>Gastropoda</taxon>
        <taxon>Heterobranchia</taxon>
        <taxon>Euthyneura</taxon>
        <taxon>Panpulmonata</taxon>
        <taxon>Sacoglossa</taxon>
        <taxon>Placobranchoidea</taxon>
        <taxon>Plakobranchidae</taxon>
        <taxon>Elysia</taxon>
    </lineage>
</organism>
<name>A0AAE0YXN8_9GAST</name>
<proteinExistence type="predicted"/>
<sequence length="125" mass="14069">MRPGLAVFTRGMLHSTKYKYKRKGGSGHHYKSLRSKNMSYMGFHVTGEKKANQWKGKHSTEDTPSEWLNGNKIGNKGGMAFAQVMQIKTTLESLDIGDADLSDDRVSYRLGHCSEREPDSDSSQR</sequence>
<dbReference type="SUPFAM" id="SSF52047">
    <property type="entry name" value="RNI-like"/>
    <property type="match status" value="1"/>
</dbReference>
<dbReference type="InterPro" id="IPR032675">
    <property type="entry name" value="LRR_dom_sf"/>
</dbReference>
<keyword evidence="3" id="KW-1185">Reference proteome</keyword>
<evidence type="ECO:0000313" key="3">
    <source>
        <dbReference type="Proteomes" id="UP001283361"/>
    </source>
</evidence>
<dbReference type="EMBL" id="JAWDGP010005165">
    <property type="protein sequence ID" value="KAK3759114.1"/>
    <property type="molecule type" value="Genomic_DNA"/>
</dbReference>
<dbReference type="AlphaFoldDB" id="A0AAE0YXN8"/>